<proteinExistence type="predicted"/>
<protein>
    <submittedName>
        <fullName evidence="1">Uncharacterized protein</fullName>
    </submittedName>
</protein>
<evidence type="ECO:0000313" key="1">
    <source>
        <dbReference type="EMBL" id="KAK8481247.1"/>
    </source>
</evidence>
<dbReference type="SUPFAM" id="SSF81383">
    <property type="entry name" value="F-box domain"/>
    <property type="match status" value="1"/>
</dbReference>
<evidence type="ECO:0000313" key="2">
    <source>
        <dbReference type="Proteomes" id="UP001396334"/>
    </source>
</evidence>
<sequence>MVSHDLIADILSRLPVKHLLCLRSVSKLWRSLIDDPDFINLHLSRSLKTRTNHTLILKSTDLHAADLSSLDPFAKLEHPLMSYNHGVEILGSCNGLLCIRNIVEDMAIWNPSTRKYQVLPYLGSCKGYACVFGHDPVADDYNVVKIIQLERADDDKPLESEVKVCSLKRNRWRKIQDIPCVSSFPSANGVFACGALHWVLAQKVDLLVTNVIISLDLAAESYKEVPQPGYQDDVLQLNIGVLGGCMCVVATHGDARVDLWVMNEYGVKESWTILFSLAREEVAGPLRRLMMSGSLVCHFLMKLRFACKASFHLMLTERSKMERIMGISRRYCCTGLLEWKVPKSCLAFLPAKSRSFSFHLRKRPKNIYERAFAMSSTPVPCRFNSVVKDEPVIC</sequence>
<dbReference type="InterPro" id="IPR017451">
    <property type="entry name" value="F-box-assoc_interact_dom"/>
</dbReference>
<dbReference type="NCBIfam" id="TIGR01640">
    <property type="entry name" value="F_box_assoc_1"/>
    <property type="match status" value="1"/>
</dbReference>
<dbReference type="Pfam" id="PF08268">
    <property type="entry name" value="FBA_3"/>
    <property type="match status" value="1"/>
</dbReference>
<dbReference type="PANTHER" id="PTHR31672:SF13">
    <property type="entry name" value="F-BOX PROTEIN CPR30-LIKE"/>
    <property type="match status" value="1"/>
</dbReference>
<dbReference type="PANTHER" id="PTHR31672">
    <property type="entry name" value="BNACNNG10540D PROTEIN"/>
    <property type="match status" value="1"/>
</dbReference>
<dbReference type="EMBL" id="JBBPBN010000930">
    <property type="protein sequence ID" value="KAK8481247.1"/>
    <property type="molecule type" value="Genomic_DNA"/>
</dbReference>
<name>A0ABR1ZKW9_9ROSI</name>
<keyword evidence="2" id="KW-1185">Reference proteome</keyword>
<comment type="caution">
    <text evidence="1">The sequence shown here is derived from an EMBL/GenBank/DDBJ whole genome shotgun (WGS) entry which is preliminary data.</text>
</comment>
<dbReference type="InterPro" id="IPR013187">
    <property type="entry name" value="F-box-assoc_dom_typ3"/>
</dbReference>
<dbReference type="InterPro" id="IPR036047">
    <property type="entry name" value="F-box-like_dom_sf"/>
</dbReference>
<organism evidence="1 2">
    <name type="scientific">Hibiscus sabdariffa</name>
    <name type="common">roselle</name>
    <dbReference type="NCBI Taxonomy" id="183260"/>
    <lineage>
        <taxon>Eukaryota</taxon>
        <taxon>Viridiplantae</taxon>
        <taxon>Streptophyta</taxon>
        <taxon>Embryophyta</taxon>
        <taxon>Tracheophyta</taxon>
        <taxon>Spermatophyta</taxon>
        <taxon>Magnoliopsida</taxon>
        <taxon>eudicotyledons</taxon>
        <taxon>Gunneridae</taxon>
        <taxon>Pentapetalae</taxon>
        <taxon>rosids</taxon>
        <taxon>malvids</taxon>
        <taxon>Malvales</taxon>
        <taxon>Malvaceae</taxon>
        <taxon>Malvoideae</taxon>
        <taxon>Hibiscus</taxon>
    </lineage>
</organism>
<accession>A0ABR1ZKW9</accession>
<dbReference type="Gene3D" id="1.20.1280.50">
    <property type="match status" value="1"/>
</dbReference>
<dbReference type="SMART" id="SM00256">
    <property type="entry name" value="FBOX"/>
    <property type="match status" value="1"/>
</dbReference>
<dbReference type="InterPro" id="IPR050796">
    <property type="entry name" value="SCF_F-box_component"/>
</dbReference>
<reference evidence="1 2" key="1">
    <citation type="journal article" date="2024" name="G3 (Bethesda)">
        <title>Genome assembly of Hibiscus sabdariffa L. provides insights into metabolisms of medicinal natural products.</title>
        <authorList>
            <person name="Kim T."/>
        </authorList>
    </citation>
    <scope>NUCLEOTIDE SEQUENCE [LARGE SCALE GENOMIC DNA]</scope>
    <source>
        <strain evidence="1">TK-2024</strain>
        <tissue evidence="1">Old leaves</tissue>
    </source>
</reference>
<dbReference type="InterPro" id="IPR001810">
    <property type="entry name" value="F-box_dom"/>
</dbReference>
<dbReference type="CDD" id="cd22157">
    <property type="entry name" value="F-box_AtFBW1-like"/>
    <property type="match status" value="1"/>
</dbReference>
<dbReference type="Pfam" id="PF00646">
    <property type="entry name" value="F-box"/>
    <property type="match status" value="1"/>
</dbReference>
<dbReference type="Proteomes" id="UP001396334">
    <property type="component" value="Unassembled WGS sequence"/>
</dbReference>
<gene>
    <name evidence="1" type="ORF">V6N11_068412</name>
</gene>